<feature type="compositionally biased region" description="Polar residues" evidence="1">
    <location>
        <begin position="457"/>
        <end position="471"/>
    </location>
</feature>
<organism evidence="2 3">
    <name type="scientific">Hondaea fermentalgiana</name>
    <dbReference type="NCBI Taxonomy" id="2315210"/>
    <lineage>
        <taxon>Eukaryota</taxon>
        <taxon>Sar</taxon>
        <taxon>Stramenopiles</taxon>
        <taxon>Bigyra</taxon>
        <taxon>Labyrinthulomycetes</taxon>
        <taxon>Thraustochytrida</taxon>
        <taxon>Thraustochytriidae</taxon>
        <taxon>Hondaea</taxon>
    </lineage>
</organism>
<feature type="compositionally biased region" description="Basic and acidic residues" evidence="1">
    <location>
        <begin position="325"/>
        <end position="336"/>
    </location>
</feature>
<comment type="caution">
    <text evidence="2">The sequence shown here is derived from an EMBL/GenBank/DDBJ whole genome shotgun (WGS) entry which is preliminary data.</text>
</comment>
<feature type="compositionally biased region" description="Low complexity" evidence="1">
    <location>
        <begin position="422"/>
        <end position="446"/>
    </location>
</feature>
<name>A0A2R5GSI1_9STRA</name>
<feature type="region of interest" description="Disordered" evidence="1">
    <location>
        <begin position="562"/>
        <end position="592"/>
    </location>
</feature>
<feature type="compositionally biased region" description="Basic and acidic residues" evidence="1">
    <location>
        <begin position="380"/>
        <end position="404"/>
    </location>
</feature>
<proteinExistence type="predicted"/>
<feature type="region of interest" description="Disordered" evidence="1">
    <location>
        <begin position="359"/>
        <end position="501"/>
    </location>
</feature>
<reference evidence="2 3" key="1">
    <citation type="submission" date="2017-12" db="EMBL/GenBank/DDBJ databases">
        <title>Sequencing, de novo assembly and annotation of complete genome of a new Thraustochytrid species, strain FCC1311.</title>
        <authorList>
            <person name="Sedici K."/>
            <person name="Godart F."/>
            <person name="Aiese Cigliano R."/>
            <person name="Sanseverino W."/>
            <person name="Barakat M."/>
            <person name="Ortet P."/>
            <person name="Marechal E."/>
            <person name="Cagnac O."/>
            <person name="Amato A."/>
        </authorList>
    </citation>
    <scope>NUCLEOTIDE SEQUENCE [LARGE SCALE GENOMIC DNA]</scope>
</reference>
<evidence type="ECO:0000313" key="2">
    <source>
        <dbReference type="EMBL" id="GBG33836.1"/>
    </source>
</evidence>
<feature type="region of interest" description="Disordered" evidence="1">
    <location>
        <begin position="265"/>
        <end position="301"/>
    </location>
</feature>
<feature type="compositionally biased region" description="Polar residues" evidence="1">
    <location>
        <begin position="572"/>
        <end position="585"/>
    </location>
</feature>
<dbReference type="InParanoid" id="A0A2R5GSI1"/>
<feature type="compositionally biased region" description="Polar residues" evidence="1">
    <location>
        <begin position="1"/>
        <end position="10"/>
    </location>
</feature>
<evidence type="ECO:0000256" key="1">
    <source>
        <dbReference type="SAM" id="MobiDB-lite"/>
    </source>
</evidence>
<dbReference type="AlphaFoldDB" id="A0A2R5GSI1"/>
<evidence type="ECO:0000313" key="3">
    <source>
        <dbReference type="Proteomes" id="UP000241890"/>
    </source>
</evidence>
<keyword evidence="3" id="KW-1185">Reference proteome</keyword>
<gene>
    <name evidence="2" type="ORF">FCC1311_100592</name>
</gene>
<feature type="region of interest" description="Disordered" evidence="1">
    <location>
        <begin position="1"/>
        <end position="33"/>
    </location>
</feature>
<accession>A0A2R5GSI1</accession>
<dbReference type="Proteomes" id="UP000241890">
    <property type="component" value="Unassembled WGS sequence"/>
</dbReference>
<protein>
    <submittedName>
        <fullName evidence="2">Uncharacterized protein</fullName>
    </submittedName>
</protein>
<feature type="region of interest" description="Disordered" evidence="1">
    <location>
        <begin position="325"/>
        <end position="347"/>
    </location>
</feature>
<feature type="compositionally biased region" description="Low complexity" evidence="1">
    <location>
        <begin position="274"/>
        <end position="288"/>
    </location>
</feature>
<feature type="compositionally biased region" description="Basic residues" evidence="1">
    <location>
        <begin position="488"/>
        <end position="497"/>
    </location>
</feature>
<sequence length="670" mass="73461">MAATTGNDSGKSADASEKPAETSVKTAEQRMEDEAAAMLREQPKLDGAMRNLLSLRLAQAQTAPSIGAEARAAANGAQNAAASAAFPRGGATIGADGKLQKLTSEQVDAYLAKKDKPVPMDAAKRLKLAGVVLRALNAHALQDPSIWAKESGQGEEQTASDRLDEIMRYKVAHFVSLKVRTQSTGAKITKTLGASYLALAWPQVRQTVDSPAQALGSSLEEIEIEFADFLSPVTSERQQSDEQEDVLDDRELVWAADLTAVMARRHEARRTAAQERTAASKSSSSTTTHLTPRSKVNEDAVRRARQRYKEKFRQRERMQQDLEALREQEVEEERSRQDRRRRTFERERAERAKHLVDWKRSVQASEAQKQRREQRRKAKERRELEQGLKERQERYAAQLKEHERANRHKRPPQTSILPPLSGAPSSSSSAAVSSSSARGDGSMAAAVSKMPRDLNSRMRQIKSSYDPSVSSAKHLKAMPGSSTTTGRQKTKAPRRAKKMSDTDIVEMARRIVQNVQNGSADPETSRALSQEDLSFLQQPNDIAAADGLTSAFANSPAPDFRSSGDYALSSEPDWTTTNSTATGPESSADAMGGELYSSKSELDEFTANLIARLDSTPSAHSPQTSVQLEAASFADPLSSAASDTHGLADLGDLSSNIEDWYRQQLRIDDE</sequence>
<dbReference type="EMBL" id="BEYU01000171">
    <property type="protein sequence ID" value="GBG33836.1"/>
    <property type="molecule type" value="Genomic_DNA"/>
</dbReference>